<keyword evidence="4" id="KW-1185">Reference proteome</keyword>
<dbReference type="InterPro" id="IPR000608">
    <property type="entry name" value="UBC"/>
</dbReference>
<dbReference type="PROSITE" id="PS50127">
    <property type="entry name" value="UBC_2"/>
    <property type="match status" value="1"/>
</dbReference>
<feature type="region of interest" description="Disordered" evidence="1">
    <location>
        <begin position="169"/>
        <end position="188"/>
    </location>
</feature>
<proteinExistence type="predicted"/>
<dbReference type="Pfam" id="PF00179">
    <property type="entry name" value="UQ_con"/>
    <property type="match status" value="1"/>
</dbReference>
<sequence length="200" mass="22466">MLAIHIAYIVWLDLFNNANTSSMVVVAGIVLAPASQGINLIPPDSENEKATTGPFILIRILAAVEKEERANSDDLQSKDEFVISWIPGCSLPLNDFMTVHEGRIYQLKLFCGKEYPDQPPGVRFQSRINMSCVNYETGVVEPSLFPMLADWKRESTMEDILMQLKKEMMSPQNRRLSQPSDGNEEGRVDQKGLVVKCCIM</sequence>
<name>A0ABS8UY12_DATST</name>
<feature type="compositionally biased region" description="Polar residues" evidence="1">
    <location>
        <begin position="170"/>
        <end position="181"/>
    </location>
</feature>
<dbReference type="InterPro" id="IPR016135">
    <property type="entry name" value="UBQ-conjugating_enzyme/RWD"/>
</dbReference>
<dbReference type="Gene3D" id="3.10.110.10">
    <property type="entry name" value="Ubiquitin Conjugating Enzyme"/>
    <property type="match status" value="1"/>
</dbReference>
<dbReference type="SUPFAM" id="SSF54495">
    <property type="entry name" value="UBC-like"/>
    <property type="match status" value="1"/>
</dbReference>
<dbReference type="Proteomes" id="UP000823775">
    <property type="component" value="Unassembled WGS sequence"/>
</dbReference>
<evidence type="ECO:0000313" key="3">
    <source>
        <dbReference type="EMBL" id="MCD9638874.1"/>
    </source>
</evidence>
<comment type="caution">
    <text evidence="3">The sequence shown here is derived from an EMBL/GenBank/DDBJ whole genome shotgun (WGS) entry which is preliminary data.</text>
</comment>
<reference evidence="3 4" key="1">
    <citation type="journal article" date="2021" name="BMC Genomics">
        <title>Datura genome reveals duplications of psychoactive alkaloid biosynthetic genes and high mutation rate following tissue culture.</title>
        <authorList>
            <person name="Rajewski A."/>
            <person name="Carter-House D."/>
            <person name="Stajich J."/>
            <person name="Litt A."/>
        </authorList>
    </citation>
    <scope>NUCLEOTIDE SEQUENCE [LARGE SCALE GENOMIC DNA]</scope>
    <source>
        <strain evidence="3">AR-01</strain>
    </source>
</reference>
<evidence type="ECO:0000256" key="1">
    <source>
        <dbReference type="SAM" id="MobiDB-lite"/>
    </source>
</evidence>
<organism evidence="3 4">
    <name type="scientific">Datura stramonium</name>
    <name type="common">Jimsonweed</name>
    <name type="synonym">Common thornapple</name>
    <dbReference type="NCBI Taxonomy" id="4076"/>
    <lineage>
        <taxon>Eukaryota</taxon>
        <taxon>Viridiplantae</taxon>
        <taxon>Streptophyta</taxon>
        <taxon>Embryophyta</taxon>
        <taxon>Tracheophyta</taxon>
        <taxon>Spermatophyta</taxon>
        <taxon>Magnoliopsida</taxon>
        <taxon>eudicotyledons</taxon>
        <taxon>Gunneridae</taxon>
        <taxon>Pentapetalae</taxon>
        <taxon>asterids</taxon>
        <taxon>lamiids</taxon>
        <taxon>Solanales</taxon>
        <taxon>Solanaceae</taxon>
        <taxon>Solanoideae</taxon>
        <taxon>Datureae</taxon>
        <taxon>Datura</taxon>
    </lineage>
</organism>
<feature type="domain" description="UBC core" evidence="2">
    <location>
        <begin position="52"/>
        <end position="200"/>
    </location>
</feature>
<dbReference type="EMBL" id="JACEIK010002788">
    <property type="protein sequence ID" value="MCD9638874.1"/>
    <property type="molecule type" value="Genomic_DNA"/>
</dbReference>
<protein>
    <recommendedName>
        <fullName evidence="2">UBC core domain-containing protein</fullName>
    </recommendedName>
</protein>
<gene>
    <name evidence="3" type="ORF">HAX54_023035</name>
</gene>
<evidence type="ECO:0000313" key="4">
    <source>
        <dbReference type="Proteomes" id="UP000823775"/>
    </source>
</evidence>
<accession>A0ABS8UY12</accession>
<evidence type="ECO:0000259" key="2">
    <source>
        <dbReference type="PROSITE" id="PS50127"/>
    </source>
</evidence>